<evidence type="ECO:0000313" key="6">
    <source>
        <dbReference type="Proteomes" id="UP000199069"/>
    </source>
</evidence>
<dbReference type="PANTHER" id="PTHR45648:SF22">
    <property type="entry name" value="GDSL LIPASE_ACYLHYDROLASE FAMILY PROTEIN (AFU_ORTHOLOGUE AFUA_4G14700)"/>
    <property type="match status" value="1"/>
</dbReference>
<dbReference type="InterPro" id="IPR036514">
    <property type="entry name" value="SGNH_hydro_sf"/>
</dbReference>
<keyword evidence="3" id="KW-0732">Signal</keyword>
<dbReference type="Proteomes" id="UP000239560">
    <property type="component" value="Unassembled WGS sequence"/>
</dbReference>
<reference evidence="4 6" key="1">
    <citation type="submission" date="2015-07" db="EMBL/GenBank/DDBJ databases">
        <authorList>
            <person name="Cajimat M.N.B."/>
            <person name="Milazzo M.L."/>
            <person name="Fulhorst C.F."/>
        </authorList>
    </citation>
    <scope>NUCLEOTIDE SEQUENCE [LARGE SCALE GENOMIC DNA]</scope>
    <source>
        <strain evidence="4">Single colony</strain>
    </source>
</reference>
<dbReference type="OrthoDB" id="1600564at2759"/>
<evidence type="ECO:0000256" key="1">
    <source>
        <dbReference type="ARBA" id="ARBA00022801"/>
    </source>
</evidence>
<dbReference type="InterPro" id="IPR051058">
    <property type="entry name" value="GDSL_Est/Lipase"/>
</dbReference>
<evidence type="ECO:0000313" key="4">
    <source>
        <dbReference type="EMBL" id="CTR09607.1"/>
    </source>
</evidence>
<dbReference type="AlphaFoldDB" id="A0A0K3CLM2"/>
<dbReference type="OMA" id="RKSYYPA"/>
<dbReference type="Pfam" id="PF00657">
    <property type="entry name" value="Lipase_GDSL"/>
    <property type="match status" value="1"/>
</dbReference>
<accession>A0A0K3CLM2</accession>
<organism evidence="4 6">
    <name type="scientific">Rhodotorula toruloides</name>
    <name type="common">Yeast</name>
    <name type="synonym">Rhodosporidium toruloides</name>
    <dbReference type="NCBI Taxonomy" id="5286"/>
    <lineage>
        <taxon>Eukaryota</taxon>
        <taxon>Fungi</taxon>
        <taxon>Dikarya</taxon>
        <taxon>Basidiomycota</taxon>
        <taxon>Pucciniomycotina</taxon>
        <taxon>Microbotryomycetes</taxon>
        <taxon>Sporidiobolales</taxon>
        <taxon>Sporidiobolaceae</taxon>
        <taxon>Rhodotorula</taxon>
    </lineage>
</organism>
<name>A0A0K3CLM2_RHOTO</name>
<keyword evidence="1" id="KW-0378">Hydrolase</keyword>
<evidence type="ECO:0000313" key="5">
    <source>
        <dbReference type="EMBL" id="PRQ72309.1"/>
    </source>
</evidence>
<gene>
    <name evidence="4" type="primary">FGENESH: predicted gene_10.305</name>
    <name evidence="5" type="ORF">AAT19DRAFT_9648</name>
    <name evidence="4" type="ORF">BN2166_0054680</name>
</gene>
<evidence type="ECO:0000313" key="7">
    <source>
        <dbReference type="Proteomes" id="UP000239560"/>
    </source>
</evidence>
<evidence type="ECO:0000256" key="3">
    <source>
        <dbReference type="SAM" id="SignalP"/>
    </source>
</evidence>
<feature type="chain" id="PRO_5036294110" evidence="3">
    <location>
        <begin position="24"/>
        <end position="458"/>
    </location>
</feature>
<protein>
    <submittedName>
        <fullName evidence="4">BY PROTMAP: gi|472582118|gb|EMS19820.1| GDSL family lipase [Rhodosporidium toruloides NP11] gi|647394289|emb|CDR35518.1| RHTO0S01e01112g1_1 [Rhodosporidium toruloides]</fullName>
    </submittedName>
</protein>
<proteinExistence type="predicted"/>
<feature type="signal peptide" evidence="3">
    <location>
        <begin position="1"/>
        <end position="23"/>
    </location>
</feature>
<dbReference type="EMBL" id="LCTV02000010">
    <property type="protein sequence ID" value="PRQ72309.1"/>
    <property type="molecule type" value="Genomic_DNA"/>
</dbReference>
<evidence type="ECO:0000256" key="2">
    <source>
        <dbReference type="SAM" id="MobiDB-lite"/>
    </source>
</evidence>
<keyword evidence="6" id="KW-1185">Reference proteome</keyword>
<reference evidence="5 7" key="2">
    <citation type="journal article" date="2018" name="Elife">
        <title>Functional genomics of lipid metabolism in the oleaginous yeast Rhodosporidium toruloides.</title>
        <authorList>
            <person name="Coradetti S.T."/>
            <person name="Pinel D."/>
            <person name="Geiselman G."/>
            <person name="Ito M."/>
            <person name="Mondo S."/>
            <person name="Reilly M.C."/>
            <person name="Cheng Y.F."/>
            <person name="Bauer S."/>
            <person name="Grigoriev I."/>
            <person name="Gladden J.M."/>
            <person name="Simmons B.A."/>
            <person name="Brem R."/>
            <person name="Arkin A.P."/>
            <person name="Skerker J.M."/>
        </authorList>
    </citation>
    <scope>NUCLEOTIDE SEQUENCE [LARGE SCALE GENOMIC DNA]</scope>
    <source>
        <strain evidence="5 7">NBRC 0880</strain>
    </source>
</reference>
<sequence>MVHLPGLVVLALSLLLSSASVLALPTTAPTADASSLSTSAAAGDVSTRAGHGRTATGDHAGASESLERRAAGASYYSSLVAFGASYTDNAHARAPQHAGSLRQYAPYSKYGGRYSNGPVAVEYMVKASTKPAMPQNGKGVKLLDYAYGGSVVQNGLAGTGSAWPATQDQVASFLSDLKNGKAAVGSGRTLFYFNSGINSVTQLWQGALSAGMSASAMSKAKSGITSNTQALASQVRSINLDPAVTSKTNGADFLVVGIPQLDLVPALQALAPGAQQSQALALLKSLADLYNNELKTFVTAFQGEVKSGNALWFDLAGLWSSMTNSPSLYGITAGTKPCYTSSNGKVCKNPNQFLYFDTLHPVTTVHQLMAERMNGVVAENPAPGAKPTALAQKGLGNATTVATVASATILTRSTGTSTSFSTPLATQVASSASFSISPAFSLTLTLSFMSLVSYLSLC</sequence>
<dbReference type="CDD" id="cd01846">
    <property type="entry name" value="fatty_acyltransferase_like"/>
    <property type="match status" value="1"/>
</dbReference>
<dbReference type="GO" id="GO:0016788">
    <property type="term" value="F:hydrolase activity, acting on ester bonds"/>
    <property type="evidence" value="ECO:0007669"/>
    <property type="project" value="InterPro"/>
</dbReference>
<dbReference type="PANTHER" id="PTHR45648">
    <property type="entry name" value="GDSL LIPASE/ACYLHYDROLASE FAMILY PROTEIN (AFU_ORTHOLOGUE AFUA_4G14700)"/>
    <property type="match status" value="1"/>
</dbReference>
<feature type="region of interest" description="Disordered" evidence="2">
    <location>
        <begin position="44"/>
        <end position="64"/>
    </location>
</feature>
<dbReference type="STRING" id="5286.A0A0K3CLM2"/>
<dbReference type="Proteomes" id="UP000199069">
    <property type="component" value="Unassembled WGS sequence"/>
</dbReference>
<dbReference type="InterPro" id="IPR001087">
    <property type="entry name" value="GDSL"/>
</dbReference>
<dbReference type="EMBL" id="CWKI01000010">
    <property type="protein sequence ID" value="CTR09607.1"/>
    <property type="molecule type" value="Genomic_DNA"/>
</dbReference>
<dbReference type="Gene3D" id="3.40.50.1110">
    <property type="entry name" value="SGNH hydrolase"/>
    <property type="match status" value="1"/>
</dbReference>